<accession>A0AAD8DVJ2</accession>
<dbReference type="InterPro" id="IPR036397">
    <property type="entry name" value="RNaseH_sf"/>
</dbReference>
<dbReference type="EMBL" id="JARGEI010000009">
    <property type="protein sequence ID" value="KAJ8726338.1"/>
    <property type="molecule type" value="Genomic_DNA"/>
</dbReference>
<dbReference type="Proteomes" id="UP001231518">
    <property type="component" value="Chromosome 10"/>
</dbReference>
<evidence type="ECO:0000259" key="1">
    <source>
        <dbReference type="Pfam" id="PF13358"/>
    </source>
</evidence>
<evidence type="ECO:0000313" key="2">
    <source>
        <dbReference type="EMBL" id="KAJ8726338.1"/>
    </source>
</evidence>
<dbReference type="Gene3D" id="3.30.420.10">
    <property type="entry name" value="Ribonuclease H-like superfamily/Ribonuclease H"/>
    <property type="match status" value="1"/>
</dbReference>
<feature type="domain" description="Tc1-like transposase DDE" evidence="1">
    <location>
        <begin position="10"/>
        <end position="52"/>
    </location>
</feature>
<dbReference type="AlphaFoldDB" id="A0AAD8DVJ2"/>
<dbReference type="Pfam" id="PF13358">
    <property type="entry name" value="DDE_3"/>
    <property type="match status" value="1"/>
</dbReference>
<name>A0AAD8DVJ2_MYTSE</name>
<dbReference type="InterPro" id="IPR038717">
    <property type="entry name" value="Tc1-like_DDE_dom"/>
</dbReference>
<evidence type="ECO:0000313" key="3">
    <source>
        <dbReference type="Proteomes" id="UP001231518"/>
    </source>
</evidence>
<dbReference type="PANTHER" id="PTHR33939:SF1">
    <property type="entry name" value="DUF4371 DOMAIN-CONTAINING PROTEIN"/>
    <property type="match status" value="1"/>
</dbReference>
<proteinExistence type="predicted"/>
<reference evidence="2" key="1">
    <citation type="submission" date="2023-03" db="EMBL/GenBank/DDBJ databases">
        <title>Chromosome-level genomes of two armyworms, Mythimna separata and Mythimna loreyi, provide insights into the biosynthesis and reception of sex pheromones.</title>
        <authorList>
            <person name="Zhao H."/>
        </authorList>
    </citation>
    <scope>NUCLEOTIDE SEQUENCE</scope>
    <source>
        <strain evidence="2">BeijingLab</strain>
        <tissue evidence="2">Pupa</tissue>
    </source>
</reference>
<dbReference type="GO" id="GO:0003676">
    <property type="term" value="F:nucleic acid binding"/>
    <property type="evidence" value="ECO:0007669"/>
    <property type="project" value="InterPro"/>
</dbReference>
<keyword evidence="3" id="KW-1185">Reference proteome</keyword>
<gene>
    <name evidence="2" type="ORF">PYW07_001036</name>
</gene>
<protein>
    <recommendedName>
        <fullName evidence="1">Tc1-like transposase DDE domain-containing protein</fullName>
    </recommendedName>
</protein>
<dbReference type="PANTHER" id="PTHR33939">
    <property type="entry name" value="PROTEIN CBG22215"/>
    <property type="match status" value="1"/>
</dbReference>
<comment type="caution">
    <text evidence="2">The sequence shown here is derived from an EMBL/GenBank/DDBJ whole genome shotgun (WGS) entry which is preliminary data.</text>
</comment>
<organism evidence="2 3">
    <name type="scientific">Mythimna separata</name>
    <name type="common">Oriental armyworm</name>
    <name type="synonym">Pseudaletia separata</name>
    <dbReference type="NCBI Taxonomy" id="271217"/>
    <lineage>
        <taxon>Eukaryota</taxon>
        <taxon>Metazoa</taxon>
        <taxon>Ecdysozoa</taxon>
        <taxon>Arthropoda</taxon>
        <taxon>Hexapoda</taxon>
        <taxon>Insecta</taxon>
        <taxon>Pterygota</taxon>
        <taxon>Neoptera</taxon>
        <taxon>Endopterygota</taxon>
        <taxon>Lepidoptera</taxon>
        <taxon>Glossata</taxon>
        <taxon>Ditrysia</taxon>
        <taxon>Noctuoidea</taxon>
        <taxon>Noctuidae</taxon>
        <taxon>Noctuinae</taxon>
        <taxon>Hadenini</taxon>
        <taxon>Mythimna</taxon>
    </lineage>
</organism>
<sequence length="122" mass="14043">MHKKAYDKYVVDEMAAEQGVTILRLPPYHCELNPIELVWAQVKGYVAKNNKTFKLNEVRSLFEEGLCQVTPQRWKNCVAHVMKIEEEMCHLGHIVDDITDRFIIQVGDESDDSETSSESDSE</sequence>